<dbReference type="PANTHER" id="PTHR21398">
    <property type="entry name" value="AGAP007094-PA"/>
    <property type="match status" value="1"/>
</dbReference>
<dbReference type="InterPro" id="IPR006631">
    <property type="entry name" value="DM4_12"/>
</dbReference>
<gene>
    <name evidence="1" type="ORF">BINO364_LOCUS4686</name>
</gene>
<name>A0A8J9UD72_9NEOP</name>
<protein>
    <submittedName>
        <fullName evidence="1">Uncharacterized protein</fullName>
    </submittedName>
</protein>
<accession>A0A8J9UD72</accession>
<dbReference type="AlphaFoldDB" id="A0A8J9UD72"/>
<organism evidence="1 2">
    <name type="scientific">Brenthis ino</name>
    <name type="common">lesser marbled fritillary</name>
    <dbReference type="NCBI Taxonomy" id="405034"/>
    <lineage>
        <taxon>Eukaryota</taxon>
        <taxon>Metazoa</taxon>
        <taxon>Ecdysozoa</taxon>
        <taxon>Arthropoda</taxon>
        <taxon>Hexapoda</taxon>
        <taxon>Insecta</taxon>
        <taxon>Pterygota</taxon>
        <taxon>Neoptera</taxon>
        <taxon>Endopterygota</taxon>
        <taxon>Lepidoptera</taxon>
        <taxon>Glossata</taxon>
        <taxon>Ditrysia</taxon>
        <taxon>Papilionoidea</taxon>
        <taxon>Nymphalidae</taxon>
        <taxon>Heliconiinae</taxon>
        <taxon>Argynnini</taxon>
        <taxon>Brenthis</taxon>
    </lineage>
</organism>
<dbReference type="Pfam" id="PF07841">
    <property type="entry name" value="DM4_12"/>
    <property type="match status" value="1"/>
</dbReference>
<evidence type="ECO:0000313" key="2">
    <source>
        <dbReference type="Proteomes" id="UP000838878"/>
    </source>
</evidence>
<dbReference type="Proteomes" id="UP000838878">
    <property type="component" value="Chromosome 12"/>
</dbReference>
<dbReference type="EMBL" id="OV170232">
    <property type="protein sequence ID" value="CAH0718158.1"/>
    <property type="molecule type" value="Genomic_DNA"/>
</dbReference>
<dbReference type="SMART" id="SM00718">
    <property type="entry name" value="DM4_12"/>
    <property type="match status" value="1"/>
</dbReference>
<reference evidence="1" key="1">
    <citation type="submission" date="2021-12" db="EMBL/GenBank/DDBJ databases">
        <authorList>
            <person name="Martin H S."/>
        </authorList>
    </citation>
    <scope>NUCLEOTIDE SEQUENCE</scope>
</reference>
<keyword evidence="2" id="KW-1185">Reference proteome</keyword>
<evidence type="ECO:0000313" key="1">
    <source>
        <dbReference type="EMBL" id="CAH0718158.1"/>
    </source>
</evidence>
<dbReference type="OrthoDB" id="6617264at2759"/>
<proteinExistence type="predicted"/>
<dbReference type="PANTHER" id="PTHR21398:SF1">
    <property type="entry name" value="FI03705P"/>
    <property type="match status" value="1"/>
</dbReference>
<sequence>MKHVRECWVEARVFCVQTSALIPIGDIFLYGNTAALAWNLPTEAKDLLMFKEDKNTARRRRDEETYFTNVSGKRSAIVNPALAKRSVDENMTFKEKLKIKIDRAKMHERKLKRDFLNKQHLDHDSVEFHRSTRVGLYEKLIPLITALGGDGRQCVLYKLCESARFSRQGTFLEEFLRVVFTLPKGREFQDNAYREYDSAHTETDDCTTLYPGCDFYLPMQKLNKYKK</sequence>
<feature type="non-terminal residue" evidence="1">
    <location>
        <position position="227"/>
    </location>
</feature>